<gene>
    <name evidence="1" type="ORF">OXX778_LOCUS21985</name>
</gene>
<evidence type="ECO:0000313" key="1">
    <source>
        <dbReference type="EMBL" id="CAF1119569.1"/>
    </source>
</evidence>
<feature type="non-terminal residue" evidence="1">
    <location>
        <position position="71"/>
    </location>
</feature>
<dbReference type="SUPFAM" id="SSF50978">
    <property type="entry name" value="WD40 repeat-like"/>
    <property type="match status" value="1"/>
</dbReference>
<dbReference type="InterPro" id="IPR036322">
    <property type="entry name" value="WD40_repeat_dom_sf"/>
</dbReference>
<sequence>MFLYERVLKRNFMKRGNMVSFSLIWVFASGLENGDLQLWDYDSSSLLYNLSGHVSTVRSIEYLSNNLLASG</sequence>
<reference evidence="1" key="1">
    <citation type="submission" date="2021-02" db="EMBL/GenBank/DDBJ databases">
        <authorList>
            <person name="Nowell W R."/>
        </authorList>
    </citation>
    <scope>NUCLEOTIDE SEQUENCE</scope>
    <source>
        <strain evidence="1">Ploen Becks lab</strain>
    </source>
</reference>
<evidence type="ECO:0000313" key="2">
    <source>
        <dbReference type="Proteomes" id="UP000663879"/>
    </source>
</evidence>
<dbReference type="InterPro" id="IPR015943">
    <property type="entry name" value="WD40/YVTN_repeat-like_dom_sf"/>
</dbReference>
<dbReference type="EMBL" id="CAJNOC010008707">
    <property type="protein sequence ID" value="CAF1119569.1"/>
    <property type="molecule type" value="Genomic_DNA"/>
</dbReference>
<name>A0A814QEJ7_9BILA</name>
<feature type="non-terminal residue" evidence="1">
    <location>
        <position position="1"/>
    </location>
</feature>
<accession>A0A814QEJ7</accession>
<dbReference type="Gene3D" id="2.130.10.10">
    <property type="entry name" value="YVTN repeat-like/Quinoprotein amine dehydrogenase"/>
    <property type="match status" value="1"/>
</dbReference>
<keyword evidence="2" id="KW-1185">Reference proteome</keyword>
<comment type="caution">
    <text evidence="1">The sequence shown here is derived from an EMBL/GenBank/DDBJ whole genome shotgun (WGS) entry which is preliminary data.</text>
</comment>
<protein>
    <submittedName>
        <fullName evidence="1">Uncharacterized protein</fullName>
    </submittedName>
</protein>
<organism evidence="1 2">
    <name type="scientific">Brachionus calyciflorus</name>
    <dbReference type="NCBI Taxonomy" id="104777"/>
    <lineage>
        <taxon>Eukaryota</taxon>
        <taxon>Metazoa</taxon>
        <taxon>Spiralia</taxon>
        <taxon>Gnathifera</taxon>
        <taxon>Rotifera</taxon>
        <taxon>Eurotatoria</taxon>
        <taxon>Monogononta</taxon>
        <taxon>Pseudotrocha</taxon>
        <taxon>Ploima</taxon>
        <taxon>Brachionidae</taxon>
        <taxon>Brachionus</taxon>
    </lineage>
</organism>
<proteinExistence type="predicted"/>
<dbReference type="AlphaFoldDB" id="A0A814QEJ7"/>
<dbReference type="Proteomes" id="UP000663879">
    <property type="component" value="Unassembled WGS sequence"/>
</dbReference>
<dbReference type="OrthoDB" id="10251741at2759"/>